<dbReference type="Proteomes" id="UP000094389">
    <property type="component" value="Unassembled WGS sequence"/>
</dbReference>
<feature type="region of interest" description="Disordered" evidence="1">
    <location>
        <begin position="1"/>
        <end position="27"/>
    </location>
</feature>
<accession>A0A1E4RWC8</accession>
<dbReference type="GeneID" id="30991026"/>
<keyword evidence="3" id="KW-1185">Reference proteome</keyword>
<evidence type="ECO:0000256" key="1">
    <source>
        <dbReference type="SAM" id="MobiDB-lite"/>
    </source>
</evidence>
<organism evidence="2 3">
    <name type="scientific">Cyberlindnera jadinii (strain ATCC 18201 / CBS 1600 / BCRC 20928 / JCM 3617 / NBRC 0987 / NRRL Y-1542)</name>
    <name type="common">Torula yeast</name>
    <name type="synonym">Candida utilis</name>
    <dbReference type="NCBI Taxonomy" id="983966"/>
    <lineage>
        <taxon>Eukaryota</taxon>
        <taxon>Fungi</taxon>
        <taxon>Dikarya</taxon>
        <taxon>Ascomycota</taxon>
        <taxon>Saccharomycotina</taxon>
        <taxon>Saccharomycetes</taxon>
        <taxon>Phaffomycetales</taxon>
        <taxon>Phaffomycetaceae</taxon>
        <taxon>Cyberlindnera</taxon>
    </lineage>
</organism>
<dbReference type="AlphaFoldDB" id="A0A1E4RWC8"/>
<name>A0A1E4RWC8_CYBJN</name>
<feature type="compositionally biased region" description="Basic and acidic residues" evidence="1">
    <location>
        <begin position="9"/>
        <end position="24"/>
    </location>
</feature>
<dbReference type="RefSeq" id="XP_020068607.1">
    <property type="nucleotide sequence ID" value="XM_020216630.1"/>
</dbReference>
<gene>
    <name evidence="2" type="ORF">CYBJADRAFT_174858</name>
</gene>
<evidence type="ECO:0000313" key="2">
    <source>
        <dbReference type="EMBL" id="ODV71568.1"/>
    </source>
</evidence>
<evidence type="ECO:0000313" key="3">
    <source>
        <dbReference type="Proteomes" id="UP000094389"/>
    </source>
</evidence>
<protein>
    <submittedName>
        <fullName evidence="2">Uncharacterized protein</fullName>
    </submittedName>
</protein>
<proteinExistence type="predicted"/>
<reference evidence="2 3" key="1">
    <citation type="journal article" date="2016" name="Proc. Natl. Acad. Sci. U.S.A.">
        <title>Comparative genomics of biotechnologically important yeasts.</title>
        <authorList>
            <person name="Riley R."/>
            <person name="Haridas S."/>
            <person name="Wolfe K.H."/>
            <person name="Lopes M.R."/>
            <person name="Hittinger C.T."/>
            <person name="Goeker M."/>
            <person name="Salamov A.A."/>
            <person name="Wisecaver J.H."/>
            <person name="Long T.M."/>
            <person name="Calvey C.H."/>
            <person name="Aerts A.L."/>
            <person name="Barry K.W."/>
            <person name="Choi C."/>
            <person name="Clum A."/>
            <person name="Coughlan A.Y."/>
            <person name="Deshpande S."/>
            <person name="Douglass A.P."/>
            <person name="Hanson S.J."/>
            <person name="Klenk H.-P."/>
            <person name="LaButti K.M."/>
            <person name="Lapidus A."/>
            <person name="Lindquist E.A."/>
            <person name="Lipzen A.M."/>
            <person name="Meier-Kolthoff J.P."/>
            <person name="Ohm R.A."/>
            <person name="Otillar R.P."/>
            <person name="Pangilinan J.L."/>
            <person name="Peng Y."/>
            <person name="Rokas A."/>
            <person name="Rosa C.A."/>
            <person name="Scheuner C."/>
            <person name="Sibirny A.A."/>
            <person name="Slot J.C."/>
            <person name="Stielow J.B."/>
            <person name="Sun H."/>
            <person name="Kurtzman C.P."/>
            <person name="Blackwell M."/>
            <person name="Grigoriev I.V."/>
            <person name="Jeffries T.W."/>
        </authorList>
    </citation>
    <scope>NUCLEOTIDE SEQUENCE [LARGE SCALE GENOMIC DNA]</scope>
    <source>
        <strain evidence="3">ATCC 18201 / CBS 1600 / BCRC 20928 / JCM 3617 / NBRC 0987 / NRRL Y-1542</strain>
    </source>
</reference>
<sequence length="123" mass="13730">MTSSLVADNKGKSRPEEETDKESRSAVGLKINAETKMALRPLLLDHIDENSPRSSWFSDSVDLCAYVFEPLESSALITLSNTVVGKAGLLFHGERKPSNPKSGFIPIQMLNFNHFEFMAHHRL</sequence>
<dbReference type="EMBL" id="KV453939">
    <property type="protein sequence ID" value="ODV71568.1"/>
    <property type="molecule type" value="Genomic_DNA"/>
</dbReference>